<evidence type="ECO:0000313" key="2">
    <source>
        <dbReference type="EMBL" id="KAH3768872.1"/>
    </source>
</evidence>
<reference evidence="2" key="1">
    <citation type="journal article" date="2019" name="bioRxiv">
        <title>The Genome of the Zebra Mussel, Dreissena polymorpha: A Resource for Invasive Species Research.</title>
        <authorList>
            <person name="McCartney M.A."/>
            <person name="Auch B."/>
            <person name="Kono T."/>
            <person name="Mallez S."/>
            <person name="Zhang Y."/>
            <person name="Obille A."/>
            <person name="Becker A."/>
            <person name="Abrahante J.E."/>
            <person name="Garbe J."/>
            <person name="Badalamenti J.P."/>
            <person name="Herman A."/>
            <person name="Mangelson H."/>
            <person name="Liachko I."/>
            <person name="Sullivan S."/>
            <person name="Sone E.D."/>
            <person name="Koren S."/>
            <person name="Silverstein K.A.T."/>
            <person name="Beckman K.B."/>
            <person name="Gohl D.M."/>
        </authorList>
    </citation>
    <scope>NUCLEOTIDE SEQUENCE</scope>
    <source>
        <strain evidence="2">Duluth1</strain>
        <tissue evidence="2">Whole animal</tissue>
    </source>
</reference>
<evidence type="ECO:0000256" key="1">
    <source>
        <dbReference type="SAM" id="MobiDB-lite"/>
    </source>
</evidence>
<accession>A0A9D4DZ54</accession>
<feature type="compositionally biased region" description="Basic and acidic residues" evidence="1">
    <location>
        <begin position="120"/>
        <end position="144"/>
    </location>
</feature>
<evidence type="ECO:0000313" key="3">
    <source>
        <dbReference type="Proteomes" id="UP000828390"/>
    </source>
</evidence>
<dbReference type="EMBL" id="JAIWYP010000009">
    <property type="protein sequence ID" value="KAH3768872.1"/>
    <property type="molecule type" value="Genomic_DNA"/>
</dbReference>
<name>A0A9D4DZ54_DREPO</name>
<dbReference type="Proteomes" id="UP000828390">
    <property type="component" value="Unassembled WGS sequence"/>
</dbReference>
<reference evidence="2" key="2">
    <citation type="submission" date="2020-11" db="EMBL/GenBank/DDBJ databases">
        <authorList>
            <person name="McCartney M.A."/>
            <person name="Auch B."/>
            <person name="Kono T."/>
            <person name="Mallez S."/>
            <person name="Becker A."/>
            <person name="Gohl D.M."/>
            <person name="Silverstein K.A.T."/>
            <person name="Koren S."/>
            <person name="Bechman K.B."/>
            <person name="Herman A."/>
            <person name="Abrahante J.E."/>
            <person name="Garbe J."/>
        </authorList>
    </citation>
    <scope>NUCLEOTIDE SEQUENCE</scope>
    <source>
        <strain evidence="2">Duluth1</strain>
        <tissue evidence="2">Whole animal</tissue>
    </source>
</reference>
<comment type="caution">
    <text evidence="2">The sequence shown here is derived from an EMBL/GenBank/DDBJ whole genome shotgun (WGS) entry which is preliminary data.</text>
</comment>
<feature type="region of interest" description="Disordered" evidence="1">
    <location>
        <begin position="120"/>
        <end position="152"/>
    </location>
</feature>
<proteinExistence type="predicted"/>
<organism evidence="2 3">
    <name type="scientific">Dreissena polymorpha</name>
    <name type="common">Zebra mussel</name>
    <name type="synonym">Mytilus polymorpha</name>
    <dbReference type="NCBI Taxonomy" id="45954"/>
    <lineage>
        <taxon>Eukaryota</taxon>
        <taxon>Metazoa</taxon>
        <taxon>Spiralia</taxon>
        <taxon>Lophotrochozoa</taxon>
        <taxon>Mollusca</taxon>
        <taxon>Bivalvia</taxon>
        <taxon>Autobranchia</taxon>
        <taxon>Heteroconchia</taxon>
        <taxon>Euheterodonta</taxon>
        <taxon>Imparidentia</taxon>
        <taxon>Neoheterodontei</taxon>
        <taxon>Myida</taxon>
        <taxon>Dreissenoidea</taxon>
        <taxon>Dreissenidae</taxon>
        <taxon>Dreissena</taxon>
    </lineage>
</organism>
<keyword evidence="3" id="KW-1185">Reference proteome</keyword>
<gene>
    <name evidence="2" type="ORF">DPMN_170088</name>
</gene>
<protein>
    <submittedName>
        <fullName evidence="2">Uncharacterized protein</fullName>
    </submittedName>
</protein>
<dbReference type="AlphaFoldDB" id="A0A9D4DZ54"/>
<sequence length="152" mass="18204">MARDNLRECKSSGHEYMVRDNLRECKITDKENPIKLKRMQWTLIDENPRMQWTLIDESRCKCSGHEYMVRDNLRECKITDKENANARIQWKLIDECEITKENAVDMKCNNLRECKITDKENPRIPSTKSEDDWLSRQNTPDEKMNIWTIPPQ</sequence>